<sequence length="395" mass="44277">MAPLTRDLSNVDITMDVYSQSVSSSLTAASAQTRVLPCTRTGHSGLALAPPCHIDRLPHELLDMIITFASQPEFKWPVDDFYIYGMNTLHVIPNVCRTWRAILLRHPSFYQHIAVGTSDPEAKEPTETLPLSEDEQPLARKWVEEHIQRSAGKPLHAILQPIFVGFPPYMEPLLAVSDRWQTAAIECDVRICADDLAALGGRLGQLRHLSLTHWPAHEYDALDRDEPIRLRLTVFKDAPMLTVVELCGRFAPHRITPVFPENQLQYLSCSDTQTVDLFKLLSTQTQSLRQLRWTSNVYGTGYDEADLCVDTTLPHLTKLVLDDVYEAFSSGALDKLYLPALQELVLYSVVGSKAFAAAAQVVEIVKGRAAAPDTLVVRYLERQKEWPPLSDIPLQ</sequence>
<evidence type="ECO:0008006" key="3">
    <source>
        <dbReference type="Google" id="ProtNLM"/>
    </source>
</evidence>
<evidence type="ECO:0000313" key="1">
    <source>
        <dbReference type="EMBL" id="TRM68488.1"/>
    </source>
</evidence>
<gene>
    <name evidence="1" type="ORF">BD626DRAFT_565321</name>
</gene>
<keyword evidence="2" id="KW-1185">Reference proteome</keyword>
<dbReference type="Proteomes" id="UP000320762">
    <property type="component" value="Unassembled WGS sequence"/>
</dbReference>
<comment type="caution">
    <text evidence="1">The sequence shown here is derived from an EMBL/GenBank/DDBJ whole genome shotgun (WGS) entry which is preliminary data.</text>
</comment>
<dbReference type="SUPFAM" id="SSF52047">
    <property type="entry name" value="RNI-like"/>
    <property type="match status" value="1"/>
</dbReference>
<protein>
    <recommendedName>
        <fullName evidence="3">F-box domain-containing protein</fullName>
    </recommendedName>
</protein>
<accession>A0A550CUM9</accession>
<organism evidence="1 2">
    <name type="scientific">Schizophyllum amplum</name>
    <dbReference type="NCBI Taxonomy" id="97359"/>
    <lineage>
        <taxon>Eukaryota</taxon>
        <taxon>Fungi</taxon>
        <taxon>Dikarya</taxon>
        <taxon>Basidiomycota</taxon>
        <taxon>Agaricomycotina</taxon>
        <taxon>Agaricomycetes</taxon>
        <taxon>Agaricomycetidae</taxon>
        <taxon>Agaricales</taxon>
        <taxon>Schizophyllaceae</taxon>
        <taxon>Schizophyllum</taxon>
    </lineage>
</organism>
<evidence type="ECO:0000313" key="2">
    <source>
        <dbReference type="Proteomes" id="UP000320762"/>
    </source>
</evidence>
<name>A0A550CUM9_9AGAR</name>
<reference evidence="1 2" key="1">
    <citation type="journal article" date="2019" name="New Phytol.">
        <title>Comparative genomics reveals unique wood-decay strategies and fruiting body development in the Schizophyllaceae.</title>
        <authorList>
            <person name="Almasi E."/>
            <person name="Sahu N."/>
            <person name="Krizsan K."/>
            <person name="Balint B."/>
            <person name="Kovacs G.M."/>
            <person name="Kiss B."/>
            <person name="Cseklye J."/>
            <person name="Drula E."/>
            <person name="Henrissat B."/>
            <person name="Nagy I."/>
            <person name="Chovatia M."/>
            <person name="Adam C."/>
            <person name="LaButti K."/>
            <person name="Lipzen A."/>
            <person name="Riley R."/>
            <person name="Grigoriev I.V."/>
            <person name="Nagy L.G."/>
        </authorList>
    </citation>
    <scope>NUCLEOTIDE SEQUENCE [LARGE SCALE GENOMIC DNA]</scope>
    <source>
        <strain evidence="1 2">NL-1724</strain>
    </source>
</reference>
<proteinExistence type="predicted"/>
<dbReference type="AlphaFoldDB" id="A0A550CUM9"/>
<dbReference type="EMBL" id="VDMD01000002">
    <property type="protein sequence ID" value="TRM68488.1"/>
    <property type="molecule type" value="Genomic_DNA"/>
</dbReference>